<evidence type="ECO:0000313" key="9">
    <source>
        <dbReference type="Proteomes" id="UP000824998"/>
    </source>
</evidence>
<feature type="transmembrane region" description="Helical" evidence="6">
    <location>
        <begin position="264"/>
        <end position="282"/>
    </location>
</feature>
<feature type="transmembrane region" description="Helical" evidence="6">
    <location>
        <begin position="224"/>
        <end position="244"/>
    </location>
</feature>
<name>A0A9P7YJ19_9HELO</name>
<evidence type="ECO:0000256" key="5">
    <source>
        <dbReference type="ARBA" id="ARBA00038359"/>
    </source>
</evidence>
<feature type="transmembrane region" description="Helical" evidence="6">
    <location>
        <begin position="146"/>
        <end position="170"/>
    </location>
</feature>
<comment type="similarity">
    <text evidence="5">Belongs to the SAT4 family.</text>
</comment>
<feature type="transmembrane region" description="Helical" evidence="6">
    <location>
        <begin position="32"/>
        <end position="53"/>
    </location>
</feature>
<keyword evidence="3 6" id="KW-1133">Transmembrane helix</keyword>
<evidence type="ECO:0000259" key="7">
    <source>
        <dbReference type="Pfam" id="PF20684"/>
    </source>
</evidence>
<evidence type="ECO:0000256" key="6">
    <source>
        <dbReference type="SAM" id="Phobius"/>
    </source>
</evidence>
<reference evidence="8" key="1">
    <citation type="journal article" date="2021" name="IMA Fungus">
        <title>Genomic characterization of three marine fungi, including Emericellopsis atlantica sp. nov. with signatures of a generalist lifestyle and marine biomass degradation.</title>
        <authorList>
            <person name="Hagestad O.C."/>
            <person name="Hou L."/>
            <person name="Andersen J.H."/>
            <person name="Hansen E.H."/>
            <person name="Altermark B."/>
            <person name="Li C."/>
            <person name="Kuhnert E."/>
            <person name="Cox R.J."/>
            <person name="Crous P.W."/>
            <person name="Spatafora J.W."/>
            <person name="Lail K."/>
            <person name="Amirebrahimi M."/>
            <person name="Lipzen A."/>
            <person name="Pangilinan J."/>
            <person name="Andreopoulos W."/>
            <person name="Hayes R.D."/>
            <person name="Ng V."/>
            <person name="Grigoriev I.V."/>
            <person name="Jackson S.A."/>
            <person name="Sutton T.D.S."/>
            <person name="Dobson A.D.W."/>
            <person name="Rama T."/>
        </authorList>
    </citation>
    <scope>NUCLEOTIDE SEQUENCE</scope>
    <source>
        <strain evidence="8">TRa018bII</strain>
    </source>
</reference>
<feature type="transmembrane region" description="Helical" evidence="6">
    <location>
        <begin position="65"/>
        <end position="83"/>
    </location>
</feature>
<feature type="transmembrane region" description="Helical" evidence="6">
    <location>
        <begin position="114"/>
        <end position="134"/>
    </location>
</feature>
<dbReference type="AlphaFoldDB" id="A0A9P7YJ19"/>
<evidence type="ECO:0000256" key="2">
    <source>
        <dbReference type="ARBA" id="ARBA00022692"/>
    </source>
</evidence>
<comment type="caution">
    <text evidence="8">The sequence shown here is derived from an EMBL/GenBank/DDBJ whole genome shotgun (WGS) entry which is preliminary data.</text>
</comment>
<proteinExistence type="inferred from homology"/>
<dbReference type="GO" id="GO:0016020">
    <property type="term" value="C:membrane"/>
    <property type="evidence" value="ECO:0007669"/>
    <property type="project" value="UniProtKB-SubCell"/>
</dbReference>
<comment type="subcellular location">
    <subcellularLocation>
        <location evidence="1">Membrane</location>
        <topology evidence="1">Multi-pass membrane protein</topology>
    </subcellularLocation>
</comment>
<feature type="transmembrane region" description="Helical" evidence="6">
    <location>
        <begin position="190"/>
        <end position="212"/>
    </location>
</feature>
<dbReference type="Proteomes" id="UP000824998">
    <property type="component" value="Unassembled WGS sequence"/>
</dbReference>
<protein>
    <recommendedName>
        <fullName evidence="7">Rhodopsin domain-containing protein</fullName>
    </recommendedName>
</protein>
<feature type="domain" description="Rhodopsin" evidence="7">
    <location>
        <begin position="49"/>
        <end position="287"/>
    </location>
</feature>
<sequence length="340" mass="37714">MFTTVSDILRLVSRDHQAENGVSSHESRDDEIIIIATVFLIISYIAVGLRLWARSISKAGVKLDDCLNIFALFLSTIFTVITIKSVEYGTGKPRASVSDEDFSSWFKIAYVSRIIYPLPITAVKLSVLLLYRRLFPVDSFRLTLKINGAIIIAWMLAVILGSIFSCIPIQNAWLAGTPHARCLDMKIFQLALGSINILTDIVLVALPLPFVWRLNVPAAQKVQLVALLSTGGLVCAVSCVRVYYVGKMSKINLDPTWNHSNLTIWTVVEICMTIVSACLPTLRPLFVNNNWRGSEHGSETAIFEPYERPPTQIQVARSWEVTTTQKNSVNAETASGHSMA</sequence>
<dbReference type="OrthoDB" id="3648173at2759"/>
<dbReference type="PANTHER" id="PTHR33048:SF47">
    <property type="entry name" value="INTEGRAL MEMBRANE PROTEIN-RELATED"/>
    <property type="match status" value="1"/>
</dbReference>
<organism evidence="8 9">
    <name type="scientific">Amylocarpus encephaloides</name>
    <dbReference type="NCBI Taxonomy" id="45428"/>
    <lineage>
        <taxon>Eukaryota</taxon>
        <taxon>Fungi</taxon>
        <taxon>Dikarya</taxon>
        <taxon>Ascomycota</taxon>
        <taxon>Pezizomycotina</taxon>
        <taxon>Leotiomycetes</taxon>
        <taxon>Helotiales</taxon>
        <taxon>Helotiales incertae sedis</taxon>
        <taxon>Amylocarpus</taxon>
    </lineage>
</organism>
<evidence type="ECO:0000256" key="3">
    <source>
        <dbReference type="ARBA" id="ARBA00022989"/>
    </source>
</evidence>
<evidence type="ECO:0000313" key="8">
    <source>
        <dbReference type="EMBL" id="KAG9234427.1"/>
    </source>
</evidence>
<dbReference type="PANTHER" id="PTHR33048">
    <property type="entry name" value="PTH11-LIKE INTEGRAL MEMBRANE PROTEIN (AFU_ORTHOLOGUE AFUA_5G11245)"/>
    <property type="match status" value="1"/>
</dbReference>
<keyword evidence="9" id="KW-1185">Reference proteome</keyword>
<dbReference type="EMBL" id="MU251464">
    <property type="protein sequence ID" value="KAG9234427.1"/>
    <property type="molecule type" value="Genomic_DNA"/>
</dbReference>
<keyword evidence="4 6" id="KW-0472">Membrane</keyword>
<dbReference type="InterPro" id="IPR052337">
    <property type="entry name" value="SAT4-like"/>
</dbReference>
<evidence type="ECO:0000256" key="1">
    <source>
        <dbReference type="ARBA" id="ARBA00004141"/>
    </source>
</evidence>
<evidence type="ECO:0000256" key="4">
    <source>
        <dbReference type="ARBA" id="ARBA00023136"/>
    </source>
</evidence>
<dbReference type="InterPro" id="IPR049326">
    <property type="entry name" value="Rhodopsin_dom_fungi"/>
</dbReference>
<gene>
    <name evidence="8" type="ORF">BJ875DRAFT_12886</name>
</gene>
<keyword evidence="2 6" id="KW-0812">Transmembrane</keyword>
<dbReference type="Pfam" id="PF20684">
    <property type="entry name" value="Fung_rhodopsin"/>
    <property type="match status" value="1"/>
</dbReference>
<accession>A0A9P7YJ19</accession>